<dbReference type="eggNOG" id="ENOG502S5D6">
    <property type="taxonomic scope" value="Eukaryota"/>
</dbReference>
<dbReference type="InParanoid" id="Q4DL29"/>
<feature type="compositionally biased region" description="Polar residues" evidence="1">
    <location>
        <begin position="425"/>
        <end position="436"/>
    </location>
</feature>
<organism evidence="2 3">
    <name type="scientific">Trypanosoma cruzi (strain CL Brener)</name>
    <dbReference type="NCBI Taxonomy" id="353153"/>
    <lineage>
        <taxon>Eukaryota</taxon>
        <taxon>Discoba</taxon>
        <taxon>Euglenozoa</taxon>
        <taxon>Kinetoplastea</taxon>
        <taxon>Metakinetoplastina</taxon>
        <taxon>Trypanosomatida</taxon>
        <taxon>Trypanosomatidae</taxon>
        <taxon>Trypanosoma</taxon>
        <taxon>Schizotrypanum</taxon>
    </lineage>
</organism>
<protein>
    <submittedName>
        <fullName evidence="2">Uncharacterized protein</fullName>
    </submittedName>
</protein>
<evidence type="ECO:0000313" key="2">
    <source>
        <dbReference type="EMBL" id="EAN93218.1"/>
    </source>
</evidence>
<gene>
    <name evidence="2" type="ORF">Tc00.1047053511261.10</name>
</gene>
<keyword evidence="3" id="KW-1185">Reference proteome</keyword>
<sequence>MELSEFTQTYETKFFSFFVVVYQTCKNGGLAAVFLAPLVTRMLRRAGGMCGGVGLRRNTLGRRISAARRGRASPLSVSPSVLVSAAFRFPSLGPLCRWIHTRMEPDFVDDTVEEDEVTLEDYEELLLHSAPSETLEKENHDGGVIETEATHNVNQPPLSSTMRLVNNILELLPSDGTGTRLTTITPLLDVEAVSELFGSVLAFVQLFPHRFRSYQVEEEDGSLRWYVSRVQAARSLPPSISVEEATKKRECDGENEKKMVQTQVRVRLHSAETNFSEKKMSLVLQQLQEMLPKDKPISTTGLLQTFPMELQDSIRELGGGLLRLLKNTLAQDYLDLSEDTSFVSVKGILSSQGITTYHCLSKEATHKSVVSVMPVADYADDAWNVELNLDDDDDFLTADDDTSDDVEPKDGFIQSVSVATAALPSTIQHQQQTKNKSSMSSASSKVPERIEKHRTPPPLPSKKKDLSSSKARMSSEELLKAHTTMALLRGRRSPSEMLDLFVECVPTTHVPVQQIKVTDALARVLGPRNTLHKVIKIYSYYFDRNKQSDTVRLKPTLQHERLGAANVLYDAVTNGASSTGPTQRKLKETSVTRAFPVLNTPIRTKMDLSATRKKGGLPLGSKTHTTSTVVCSNSECFSLLKALRHDRYVGISEWAQNAGVSISTLTSFTEENSNHHYLLTQDCSWQQDKMLLWRLRPYWLAPGCAGELGSEDSREAAAIEQHLKPIWLSIDRLLQKLPLSAQNSVQDVSREYGGVEPWLRQFGRMCWVDKEGKNVRKYCAAAELDDIQHVVVQYLHSTLPTTFVNLKYDIIPNKLSSDKLSEEIIAHQSDGILQLIDHGLTIARQQALASLSHEAETVFEKKTIQENLYLFLRRHPQQVDVKEEEGIIWAAKHSFFGRNTGK</sequence>
<dbReference type="GeneID" id="3546726"/>
<proteinExistence type="predicted"/>
<dbReference type="PaxDb" id="353153-Q4DL29"/>
<comment type="caution">
    <text evidence="2">The sequence shown here is derived from an EMBL/GenBank/DDBJ whole genome shotgun (WGS) entry which is preliminary data.</text>
</comment>
<dbReference type="RefSeq" id="XP_815069.1">
    <property type="nucleotide sequence ID" value="XM_809976.1"/>
</dbReference>
<dbReference type="AlphaFoldDB" id="Q4DL29"/>
<name>Q4DL29_TRYCC</name>
<reference evidence="2 3" key="1">
    <citation type="journal article" date="2005" name="Science">
        <title>The genome sequence of Trypanosoma cruzi, etiologic agent of Chagas disease.</title>
        <authorList>
            <person name="El-Sayed N.M."/>
            <person name="Myler P.J."/>
            <person name="Bartholomeu D.C."/>
            <person name="Nilsson D."/>
            <person name="Aggarwal G."/>
            <person name="Tran A.N."/>
            <person name="Ghedin E."/>
            <person name="Worthey E.A."/>
            <person name="Delcher A.L."/>
            <person name="Blandin G."/>
            <person name="Westenberger S.J."/>
            <person name="Caler E."/>
            <person name="Cerqueira G.C."/>
            <person name="Branche C."/>
            <person name="Haas B."/>
            <person name="Anupama A."/>
            <person name="Arner E."/>
            <person name="Aslund L."/>
            <person name="Attipoe P."/>
            <person name="Bontempi E."/>
            <person name="Bringaud F."/>
            <person name="Burton P."/>
            <person name="Cadag E."/>
            <person name="Campbell D.A."/>
            <person name="Carrington M."/>
            <person name="Crabtree J."/>
            <person name="Darban H."/>
            <person name="da Silveira J.F."/>
            <person name="de Jong P."/>
            <person name="Edwards K."/>
            <person name="Englund P.T."/>
            <person name="Fazelina G."/>
            <person name="Feldblyum T."/>
            <person name="Ferella M."/>
            <person name="Frasch A.C."/>
            <person name="Gull K."/>
            <person name="Horn D."/>
            <person name="Hou L."/>
            <person name="Huang Y."/>
            <person name="Kindlund E."/>
            <person name="Klingbeil M."/>
            <person name="Kluge S."/>
            <person name="Koo H."/>
            <person name="Lacerda D."/>
            <person name="Levin M.J."/>
            <person name="Lorenzi H."/>
            <person name="Louie T."/>
            <person name="Machado C.R."/>
            <person name="McCulloch R."/>
            <person name="McKenna A."/>
            <person name="Mizuno Y."/>
            <person name="Mottram J.C."/>
            <person name="Nelson S."/>
            <person name="Ochaya S."/>
            <person name="Osoegawa K."/>
            <person name="Pai G."/>
            <person name="Parsons M."/>
            <person name="Pentony M."/>
            <person name="Pettersson U."/>
            <person name="Pop M."/>
            <person name="Ramirez J.L."/>
            <person name="Rinta J."/>
            <person name="Robertson L."/>
            <person name="Salzberg S.L."/>
            <person name="Sanchez D.O."/>
            <person name="Seyler A."/>
            <person name="Sharma R."/>
            <person name="Shetty J."/>
            <person name="Simpson A.J."/>
            <person name="Sisk E."/>
            <person name="Tammi M.T."/>
            <person name="Tarleton R."/>
            <person name="Teixeira S."/>
            <person name="Van Aken S."/>
            <person name="Vogt C."/>
            <person name="Ward P.N."/>
            <person name="Wickstead B."/>
            <person name="Wortman J."/>
            <person name="White O."/>
            <person name="Fraser C.M."/>
            <person name="Stuart K.D."/>
            <person name="Andersson B."/>
        </authorList>
    </citation>
    <scope>NUCLEOTIDE SEQUENCE [LARGE SCALE GENOMIC DNA]</scope>
    <source>
        <strain evidence="2 3">CL Brener</strain>
    </source>
</reference>
<accession>Q4DL29</accession>
<dbReference type="EMBL" id="AAHK01000367">
    <property type="protein sequence ID" value="EAN93218.1"/>
    <property type="molecule type" value="Genomic_DNA"/>
</dbReference>
<feature type="compositionally biased region" description="Basic and acidic residues" evidence="1">
    <location>
        <begin position="462"/>
        <end position="472"/>
    </location>
</feature>
<feature type="region of interest" description="Disordered" evidence="1">
    <location>
        <begin position="425"/>
        <end position="472"/>
    </location>
</feature>
<dbReference type="KEGG" id="tcr:511261.10"/>
<evidence type="ECO:0000256" key="1">
    <source>
        <dbReference type="SAM" id="MobiDB-lite"/>
    </source>
</evidence>
<evidence type="ECO:0000313" key="3">
    <source>
        <dbReference type="Proteomes" id="UP000002296"/>
    </source>
</evidence>
<dbReference type="Proteomes" id="UP000002296">
    <property type="component" value="Unassembled WGS sequence"/>
</dbReference>